<protein>
    <submittedName>
        <fullName evidence="1">Uncharacterized protein</fullName>
    </submittedName>
</protein>
<gene>
    <name evidence="1" type="ORF">T11_9148</name>
</gene>
<dbReference type="EMBL" id="JYDP01001187">
    <property type="protein sequence ID" value="KRY98760.1"/>
    <property type="molecule type" value="Genomic_DNA"/>
</dbReference>
<reference evidence="1 2" key="1">
    <citation type="submission" date="2015-01" db="EMBL/GenBank/DDBJ databases">
        <title>Evolution of Trichinella species and genotypes.</title>
        <authorList>
            <person name="Korhonen P.K."/>
            <person name="Edoardo P."/>
            <person name="Giuseppe L.R."/>
            <person name="Gasser R.B."/>
        </authorList>
    </citation>
    <scope>NUCLEOTIDE SEQUENCE [LARGE SCALE GENOMIC DNA]</scope>
    <source>
        <strain evidence="1">ISS1029</strain>
    </source>
</reference>
<evidence type="ECO:0000313" key="2">
    <source>
        <dbReference type="Proteomes" id="UP000055024"/>
    </source>
</evidence>
<accession>A0A0V1GKN2</accession>
<feature type="non-terminal residue" evidence="1">
    <location>
        <position position="1"/>
    </location>
</feature>
<organism evidence="1 2">
    <name type="scientific">Trichinella zimbabwensis</name>
    <dbReference type="NCBI Taxonomy" id="268475"/>
    <lineage>
        <taxon>Eukaryota</taxon>
        <taxon>Metazoa</taxon>
        <taxon>Ecdysozoa</taxon>
        <taxon>Nematoda</taxon>
        <taxon>Enoplea</taxon>
        <taxon>Dorylaimia</taxon>
        <taxon>Trichinellida</taxon>
        <taxon>Trichinellidae</taxon>
        <taxon>Trichinella</taxon>
    </lineage>
</organism>
<proteinExistence type="predicted"/>
<feature type="non-terminal residue" evidence="1">
    <location>
        <position position="52"/>
    </location>
</feature>
<sequence>LSWYEVFASRHIAESCVVRGGCVRLEVVLASQKWKRHTETWEEQGERGIAWG</sequence>
<dbReference type="AlphaFoldDB" id="A0A0V1GKN2"/>
<keyword evidence="2" id="KW-1185">Reference proteome</keyword>
<dbReference type="Proteomes" id="UP000055024">
    <property type="component" value="Unassembled WGS sequence"/>
</dbReference>
<comment type="caution">
    <text evidence="1">The sequence shown here is derived from an EMBL/GenBank/DDBJ whole genome shotgun (WGS) entry which is preliminary data.</text>
</comment>
<name>A0A0V1GKN2_9BILA</name>
<evidence type="ECO:0000313" key="1">
    <source>
        <dbReference type="EMBL" id="KRY98760.1"/>
    </source>
</evidence>